<dbReference type="InterPro" id="IPR039261">
    <property type="entry name" value="FNR_nucleotide-bd"/>
</dbReference>
<dbReference type="InterPro" id="IPR050415">
    <property type="entry name" value="MRET"/>
</dbReference>
<evidence type="ECO:0000313" key="3">
    <source>
        <dbReference type="EMBL" id="BDZ48384.1"/>
    </source>
</evidence>
<accession>A0ABM8GJ26</accession>
<dbReference type="SUPFAM" id="SSF52343">
    <property type="entry name" value="Ferredoxin reductase-like, C-terminal NADP-linked domain"/>
    <property type="match status" value="1"/>
</dbReference>
<evidence type="ECO:0000256" key="1">
    <source>
        <dbReference type="ARBA" id="ARBA00001974"/>
    </source>
</evidence>
<gene>
    <name evidence="3" type="ORF">GCM10025867_06250</name>
</gene>
<protein>
    <recommendedName>
        <fullName evidence="2">Oxidoreductase FAD/NAD(P)-binding domain-containing protein</fullName>
    </recommendedName>
</protein>
<proteinExistence type="predicted"/>
<dbReference type="RefSeq" id="WP_286345369.1">
    <property type="nucleotide sequence ID" value="NZ_AP027732.1"/>
</dbReference>
<dbReference type="Proteomes" id="UP001321486">
    <property type="component" value="Chromosome"/>
</dbReference>
<dbReference type="PANTHER" id="PTHR47354:SF5">
    <property type="entry name" value="PROTEIN RFBI"/>
    <property type="match status" value="1"/>
</dbReference>
<evidence type="ECO:0000313" key="4">
    <source>
        <dbReference type="Proteomes" id="UP001321486"/>
    </source>
</evidence>
<dbReference type="PRINTS" id="PR00406">
    <property type="entry name" value="CYTB5RDTASE"/>
</dbReference>
<organism evidence="3 4">
    <name type="scientific">Frondihabitans sucicola</name>
    <dbReference type="NCBI Taxonomy" id="1268041"/>
    <lineage>
        <taxon>Bacteria</taxon>
        <taxon>Bacillati</taxon>
        <taxon>Actinomycetota</taxon>
        <taxon>Actinomycetes</taxon>
        <taxon>Micrococcales</taxon>
        <taxon>Microbacteriaceae</taxon>
        <taxon>Frondihabitans</taxon>
    </lineage>
</organism>
<dbReference type="EMBL" id="AP027732">
    <property type="protein sequence ID" value="BDZ48384.1"/>
    <property type="molecule type" value="Genomic_DNA"/>
</dbReference>
<dbReference type="PANTHER" id="PTHR47354">
    <property type="entry name" value="NADH OXIDOREDUCTASE HCR"/>
    <property type="match status" value="1"/>
</dbReference>
<keyword evidence="4" id="KW-1185">Reference proteome</keyword>
<name>A0ABM8GJ26_9MICO</name>
<evidence type="ECO:0000259" key="2">
    <source>
        <dbReference type="Pfam" id="PF00175"/>
    </source>
</evidence>
<dbReference type="InterPro" id="IPR001433">
    <property type="entry name" value="OxRdtase_FAD/NAD-bd"/>
</dbReference>
<feature type="domain" description="Oxidoreductase FAD/NAD(P)-binding" evidence="2">
    <location>
        <begin position="32"/>
        <end position="136"/>
    </location>
</feature>
<reference evidence="4" key="1">
    <citation type="journal article" date="2019" name="Int. J. Syst. Evol. Microbiol.">
        <title>The Global Catalogue of Microorganisms (GCM) 10K type strain sequencing project: providing services to taxonomists for standard genome sequencing and annotation.</title>
        <authorList>
            <consortium name="The Broad Institute Genomics Platform"/>
            <consortium name="The Broad Institute Genome Sequencing Center for Infectious Disease"/>
            <person name="Wu L."/>
            <person name="Ma J."/>
        </authorList>
    </citation>
    <scope>NUCLEOTIDE SEQUENCE [LARGE SCALE GENOMIC DNA]</scope>
    <source>
        <strain evidence="4">NBRC 108728</strain>
    </source>
</reference>
<sequence>MQGLEPGDPLEIRGPIGGWFVWRPTDAAPVQLIGGGSGVAPLMAMVRARVAASGAVPFRLLSSVRSPGAAYYGSELEELKAAGSLRVDTVYTRRCPEGSPRAPGRLTAADLESLVPEPRAGAVFYVCGPNGFVAHVTDLLAALGHDPASIRTERFGGP</sequence>
<dbReference type="Pfam" id="PF00175">
    <property type="entry name" value="NAD_binding_1"/>
    <property type="match status" value="1"/>
</dbReference>
<comment type="cofactor">
    <cofactor evidence="1">
        <name>FAD</name>
        <dbReference type="ChEBI" id="CHEBI:57692"/>
    </cofactor>
</comment>
<dbReference type="Gene3D" id="3.40.50.80">
    <property type="entry name" value="Nucleotide-binding domain of ferredoxin-NADP reductase (FNR) module"/>
    <property type="match status" value="1"/>
</dbReference>